<dbReference type="EMBL" id="AFAY01000044">
    <property type="protein sequence ID" value="EGF10214.1"/>
    <property type="molecule type" value="Genomic_DNA"/>
</dbReference>
<keyword evidence="2" id="KW-1185">Reference proteome</keyword>
<accession>F2BED3</accession>
<evidence type="ECO:0000313" key="1">
    <source>
        <dbReference type="EMBL" id="EGF10214.1"/>
    </source>
</evidence>
<gene>
    <name evidence="1" type="ORF">HMPREF9123_2089</name>
</gene>
<proteinExistence type="predicted"/>
<reference evidence="1 2" key="1">
    <citation type="submission" date="2011-02" db="EMBL/GenBank/DDBJ databases">
        <authorList>
            <person name="Muzny D."/>
            <person name="Qin X."/>
            <person name="Deng J."/>
            <person name="Jiang H."/>
            <person name="Liu Y."/>
            <person name="Qu J."/>
            <person name="Song X.-Z."/>
            <person name="Zhang L."/>
            <person name="Thornton R."/>
            <person name="Coyle M."/>
            <person name="Francisco L."/>
            <person name="Jackson L."/>
            <person name="Javaid M."/>
            <person name="Korchina V."/>
            <person name="Kovar C."/>
            <person name="Mata R."/>
            <person name="Mathew T."/>
            <person name="Ngo R."/>
            <person name="Nguyen L."/>
            <person name="Nguyen N."/>
            <person name="Okwuonu G."/>
            <person name="Ongeri F."/>
            <person name="Pham C."/>
            <person name="Simmons D."/>
            <person name="Wilczek-Boney K."/>
            <person name="Hale W."/>
            <person name="Jakkamsetti A."/>
            <person name="Pham P."/>
            <person name="Ruth R."/>
            <person name="San Lucas F."/>
            <person name="Warren J."/>
            <person name="Zhang J."/>
            <person name="Zhao Z."/>
            <person name="Zhou C."/>
            <person name="Zhu D."/>
            <person name="Lee S."/>
            <person name="Bess C."/>
            <person name="Blankenburg K."/>
            <person name="Forbes L."/>
            <person name="Fu Q."/>
            <person name="Gubbala S."/>
            <person name="Hirani K."/>
            <person name="Jayaseelan J.C."/>
            <person name="Lara F."/>
            <person name="Munidasa M."/>
            <person name="Palculict T."/>
            <person name="Patil S."/>
            <person name="Pu L.-L."/>
            <person name="Saada N."/>
            <person name="Tang L."/>
            <person name="Weissenberger G."/>
            <person name="Zhu Y."/>
            <person name="Hemphill L."/>
            <person name="Shang Y."/>
            <person name="Youmans B."/>
            <person name="Ayvaz T."/>
            <person name="Ross M."/>
            <person name="Santibanez J."/>
            <person name="Aqrawi P."/>
            <person name="Gross S."/>
            <person name="Joshi V."/>
            <person name="Fowler G."/>
            <person name="Nazareth L."/>
            <person name="Reid J."/>
            <person name="Worley K."/>
            <person name="Petrosino J."/>
            <person name="Highlander S."/>
            <person name="Gibbs R."/>
        </authorList>
    </citation>
    <scope>NUCLEOTIDE SEQUENCE [LARGE SCALE GENOMIC DNA]</scope>
    <source>
        <strain evidence="1 2">ATCC BAA-1200</strain>
    </source>
</reference>
<name>F2BED3_9NEIS</name>
<organism evidence="1 2">
    <name type="scientific">Neisseria bacilliformis ATCC BAA-1200</name>
    <dbReference type="NCBI Taxonomy" id="888742"/>
    <lineage>
        <taxon>Bacteria</taxon>
        <taxon>Pseudomonadati</taxon>
        <taxon>Pseudomonadota</taxon>
        <taxon>Betaproteobacteria</taxon>
        <taxon>Neisseriales</taxon>
        <taxon>Neisseriaceae</taxon>
        <taxon>Neisseria</taxon>
    </lineage>
</organism>
<dbReference type="HOGENOM" id="CLU_2753689_0_0_4"/>
<sequence>MPDLPDTGSATNARSPQIPQLCRALYPNGKRPSENWIVGFQTAFCCRRGGCGMAVQQRPRAWLRHTPCLR</sequence>
<dbReference type="Proteomes" id="UP000004105">
    <property type="component" value="Unassembled WGS sequence"/>
</dbReference>
<comment type="caution">
    <text evidence="1">The sequence shown here is derived from an EMBL/GenBank/DDBJ whole genome shotgun (WGS) entry which is preliminary data.</text>
</comment>
<dbReference type="AlphaFoldDB" id="F2BED3"/>
<protein>
    <submittedName>
        <fullName evidence="1">Uncharacterized protein</fullName>
    </submittedName>
</protein>
<evidence type="ECO:0000313" key="2">
    <source>
        <dbReference type="Proteomes" id="UP000004105"/>
    </source>
</evidence>